<dbReference type="GO" id="GO:0004362">
    <property type="term" value="F:glutathione-disulfide reductase (NADPH) activity"/>
    <property type="evidence" value="ECO:0007669"/>
    <property type="project" value="UniProtKB-EC"/>
</dbReference>
<evidence type="ECO:0000313" key="14">
    <source>
        <dbReference type="EMBL" id="ALG84552.1"/>
    </source>
</evidence>
<dbReference type="GO" id="GO:0050660">
    <property type="term" value="F:flavin adenine dinucleotide binding"/>
    <property type="evidence" value="ECO:0007669"/>
    <property type="project" value="TreeGrafter"/>
</dbReference>
<evidence type="ECO:0000259" key="12">
    <source>
        <dbReference type="Pfam" id="PF02852"/>
    </source>
</evidence>
<keyword evidence="7 11" id="KW-0676">Redox-active center</keyword>
<dbReference type="InterPro" id="IPR004099">
    <property type="entry name" value="Pyr_nucl-diS_OxRdtase_dimer"/>
</dbReference>
<dbReference type="PRINTS" id="PR00411">
    <property type="entry name" value="PNDRDTASEI"/>
</dbReference>
<feature type="binding site" evidence="9">
    <location>
        <position position="321"/>
    </location>
    <ligand>
        <name>FAD</name>
        <dbReference type="ChEBI" id="CHEBI:57692"/>
    </ligand>
</feature>
<evidence type="ECO:0000256" key="6">
    <source>
        <dbReference type="ARBA" id="ARBA00023157"/>
    </source>
</evidence>
<feature type="active site" description="Proton acceptor" evidence="8">
    <location>
        <position position="459"/>
    </location>
</feature>
<dbReference type="KEGG" id="goq:ACH46_08650"/>
<dbReference type="SUPFAM" id="SSF51905">
    <property type="entry name" value="FAD/NAD(P)-binding domain"/>
    <property type="match status" value="1"/>
</dbReference>
<feature type="domain" description="Pyridine nucleotide-disulphide oxidoreductase dimerisation" evidence="12">
    <location>
        <begin position="360"/>
        <end position="469"/>
    </location>
</feature>
<dbReference type="PIRSF" id="PIRSF000350">
    <property type="entry name" value="Mercury_reductase_MerA"/>
    <property type="match status" value="1"/>
</dbReference>
<evidence type="ECO:0000256" key="4">
    <source>
        <dbReference type="ARBA" id="ARBA00023002"/>
    </source>
</evidence>
<reference evidence="15" key="1">
    <citation type="submission" date="2015-06" db="EMBL/GenBank/DDBJ databases">
        <title>Complete genome sequence and metabolic analysis of phthalate degradation pathway in Gordonia sp. QH-11.</title>
        <authorList>
            <person name="Jin D."/>
            <person name="Kong X."/>
            <person name="Bai Z."/>
        </authorList>
    </citation>
    <scope>NUCLEOTIDE SEQUENCE [LARGE SCALE GENOMIC DNA]</scope>
    <source>
        <strain evidence="15">QH-11</strain>
    </source>
</reference>
<dbReference type="NCBIfam" id="TIGR03452">
    <property type="entry name" value="mycothione_red"/>
    <property type="match status" value="1"/>
</dbReference>
<dbReference type="PATRIC" id="fig|1136941.3.peg.1760"/>
<evidence type="ECO:0000256" key="7">
    <source>
        <dbReference type="ARBA" id="ARBA00023284"/>
    </source>
</evidence>
<dbReference type="EC" id="1.8.1.7" evidence="14"/>
<evidence type="ECO:0000259" key="13">
    <source>
        <dbReference type="Pfam" id="PF07992"/>
    </source>
</evidence>
<sequence length="476" mass="50999">MADHDVRRRSTAVTTQQVDLAIIGSGSGNSIPDERFDAAGIAIFEEGVYGGTCLNVGCIPTKMFVYAADVAASARTASTYGVDASVNSVDWPAIVNRVFGRIDPISEGGKEYRVDRCENVTVYTSHVRFDGRDGDRYRLVTDAGDEVLAREVVIAAGSRSDVPPVIAGSGIRYYTNSDVMRLPALPKRLAIVGSGYIAAEFAHVFGALGVDVTVIARSGRLLRALDDDVSERFTDLAAQEWTVRLNATMTGAAQQADGSIRLEFADGDPVEADAVLVATGRTPNGDRLGLESIGVALLDDGRVPVDAHGRTPAENVWALGDVSSPYQLKHVANHEQRIVQGNLLRGWGSDDLAAFDHRYVPFAVFTHPQIAAVGLTEAQARDTGRDITVKVQNYGDVAYGWAMEDTTGFCKLIADRATGEILGAHLIGPQASTVIQPVIQAMSFGLGAREMARGQYWIHPAMPEVLENALLGLELD</sequence>
<keyword evidence="15" id="KW-1185">Reference proteome</keyword>
<reference evidence="14 15" key="2">
    <citation type="journal article" date="2017" name="Int. J. Syst. Evol. Microbiol.">
        <title>Gordonia phthalatica sp. nov., a di-n-butyl phthalate-degrading bacterium isolated from activated sludge.</title>
        <authorList>
            <person name="Jin D."/>
            <person name="Kong X."/>
            <person name="Jia M."/>
            <person name="Yu X."/>
            <person name="Wang X."/>
            <person name="Zhuang X."/>
            <person name="Deng Y."/>
            <person name="Bai Z."/>
        </authorList>
    </citation>
    <scope>NUCLEOTIDE SEQUENCE [LARGE SCALE GENOMIC DNA]</scope>
    <source>
        <strain evidence="14 15">QH-11</strain>
    </source>
</reference>
<dbReference type="InterPro" id="IPR001100">
    <property type="entry name" value="Pyr_nuc-diS_OxRdtase"/>
</dbReference>
<comment type="cofactor">
    <cofactor evidence="9">
        <name>FAD</name>
        <dbReference type="ChEBI" id="CHEBI:57692"/>
    </cofactor>
    <text evidence="9">Binds 1 FAD per subunit.</text>
</comment>
<protein>
    <submittedName>
        <fullName evidence="14">Mycothione reductase</fullName>
        <ecNumber evidence="14">1.8.1.7</ecNumber>
    </submittedName>
</protein>
<dbReference type="PANTHER" id="PTHR22912:SF217">
    <property type="entry name" value="DIHYDROLIPOYL DEHYDROGENASE"/>
    <property type="match status" value="1"/>
</dbReference>
<keyword evidence="9" id="KW-0547">Nucleotide-binding</keyword>
<dbReference type="PRINTS" id="PR00368">
    <property type="entry name" value="FADPNR"/>
</dbReference>
<dbReference type="SUPFAM" id="SSF55424">
    <property type="entry name" value="FAD/NAD-linked reductases, dimerisation (C-terminal) domain"/>
    <property type="match status" value="1"/>
</dbReference>
<dbReference type="InterPro" id="IPR016156">
    <property type="entry name" value="FAD/NAD-linked_Rdtase_dimer_sf"/>
</dbReference>
<evidence type="ECO:0000256" key="3">
    <source>
        <dbReference type="ARBA" id="ARBA00022827"/>
    </source>
</evidence>
<evidence type="ECO:0000256" key="9">
    <source>
        <dbReference type="PIRSR" id="PIRSR000350-3"/>
    </source>
</evidence>
<dbReference type="InterPro" id="IPR017817">
    <property type="entry name" value="Mycothione_reductase"/>
</dbReference>
<feature type="domain" description="FAD/NAD(P)-binding" evidence="13">
    <location>
        <begin position="19"/>
        <end position="332"/>
    </location>
</feature>
<keyword evidence="2 11" id="KW-0285">Flavoprotein</keyword>
<feature type="disulfide bond" description="Redox-active" evidence="10">
    <location>
        <begin position="53"/>
        <end position="58"/>
    </location>
</feature>
<comment type="similarity">
    <text evidence="1 11">Belongs to the class-I pyridine nucleotide-disulfide oxidoreductase family.</text>
</comment>
<proteinExistence type="inferred from homology"/>
<dbReference type="STRING" id="1136941.ACH46_08650"/>
<dbReference type="AlphaFoldDB" id="A0A0N9MP33"/>
<evidence type="ECO:0000256" key="1">
    <source>
        <dbReference type="ARBA" id="ARBA00007532"/>
    </source>
</evidence>
<keyword evidence="6" id="KW-1015">Disulfide bond</keyword>
<dbReference type="Gene3D" id="3.50.50.60">
    <property type="entry name" value="FAD/NAD(P)-binding domain"/>
    <property type="match status" value="2"/>
</dbReference>
<gene>
    <name evidence="14" type="ORF">ACH46_08650</name>
</gene>
<feature type="binding site" evidence="9">
    <location>
        <position position="62"/>
    </location>
    <ligand>
        <name>FAD</name>
        <dbReference type="ChEBI" id="CHEBI:57692"/>
    </ligand>
</feature>
<accession>A0A0N9MP33</accession>
<dbReference type="InterPro" id="IPR036188">
    <property type="entry name" value="FAD/NAD-bd_sf"/>
</dbReference>
<dbReference type="Pfam" id="PF02852">
    <property type="entry name" value="Pyr_redox_dim"/>
    <property type="match status" value="1"/>
</dbReference>
<evidence type="ECO:0000256" key="5">
    <source>
        <dbReference type="ARBA" id="ARBA00023027"/>
    </source>
</evidence>
<evidence type="ECO:0000256" key="2">
    <source>
        <dbReference type="ARBA" id="ARBA00022630"/>
    </source>
</evidence>
<evidence type="ECO:0000256" key="10">
    <source>
        <dbReference type="PIRSR" id="PIRSR000350-4"/>
    </source>
</evidence>
<keyword evidence="4 11" id="KW-0560">Oxidoreductase</keyword>
<dbReference type="Gene3D" id="3.30.390.30">
    <property type="match status" value="1"/>
</dbReference>
<dbReference type="PANTHER" id="PTHR22912">
    <property type="entry name" value="DISULFIDE OXIDOREDUCTASE"/>
    <property type="match status" value="1"/>
</dbReference>
<feature type="binding site" evidence="9">
    <location>
        <position position="280"/>
    </location>
    <ligand>
        <name>NAD(+)</name>
        <dbReference type="ChEBI" id="CHEBI:57540"/>
    </ligand>
</feature>
<dbReference type="EMBL" id="CP011853">
    <property type="protein sequence ID" value="ALG84552.1"/>
    <property type="molecule type" value="Genomic_DNA"/>
</dbReference>
<dbReference type="NCBIfam" id="NF005884">
    <property type="entry name" value="PRK07846.1"/>
    <property type="match status" value="1"/>
</dbReference>
<evidence type="ECO:0000313" key="15">
    <source>
        <dbReference type="Proteomes" id="UP000063789"/>
    </source>
</evidence>
<dbReference type="PROSITE" id="PS00076">
    <property type="entry name" value="PYRIDINE_REDOX_1"/>
    <property type="match status" value="1"/>
</dbReference>
<keyword evidence="3 9" id="KW-0274">FAD</keyword>
<dbReference type="InterPro" id="IPR050151">
    <property type="entry name" value="Class-I_Pyr_Nuc-Dis_Oxidored"/>
</dbReference>
<keyword evidence="5 9" id="KW-0520">NAD</keyword>
<dbReference type="GO" id="GO:0006103">
    <property type="term" value="P:2-oxoglutarate metabolic process"/>
    <property type="evidence" value="ECO:0007669"/>
    <property type="project" value="TreeGrafter"/>
</dbReference>
<dbReference type="RefSeq" id="WP_062392542.1">
    <property type="nucleotide sequence ID" value="NZ_CP011853.1"/>
</dbReference>
<dbReference type="InterPro" id="IPR023753">
    <property type="entry name" value="FAD/NAD-binding_dom"/>
</dbReference>
<dbReference type="OrthoDB" id="9800167at2"/>
<feature type="binding site" evidence="9">
    <location>
        <begin position="193"/>
        <end position="200"/>
    </location>
    <ligand>
        <name>NAD(+)</name>
        <dbReference type="ChEBI" id="CHEBI:57540"/>
    </ligand>
</feature>
<dbReference type="GO" id="GO:0004148">
    <property type="term" value="F:dihydrolipoyl dehydrogenase (NADH) activity"/>
    <property type="evidence" value="ECO:0007669"/>
    <property type="project" value="TreeGrafter"/>
</dbReference>
<dbReference type="InterPro" id="IPR012999">
    <property type="entry name" value="Pyr_OxRdtase_I_AS"/>
</dbReference>
<evidence type="ECO:0000256" key="11">
    <source>
        <dbReference type="RuleBase" id="RU003691"/>
    </source>
</evidence>
<evidence type="ECO:0000256" key="8">
    <source>
        <dbReference type="PIRSR" id="PIRSR000350-2"/>
    </source>
</evidence>
<dbReference type="Pfam" id="PF07992">
    <property type="entry name" value="Pyr_redox_2"/>
    <property type="match status" value="1"/>
</dbReference>
<organism evidence="14 15">
    <name type="scientific">Gordonia phthalatica</name>
    <dbReference type="NCBI Taxonomy" id="1136941"/>
    <lineage>
        <taxon>Bacteria</taxon>
        <taxon>Bacillati</taxon>
        <taxon>Actinomycetota</taxon>
        <taxon>Actinomycetes</taxon>
        <taxon>Mycobacteriales</taxon>
        <taxon>Gordoniaceae</taxon>
        <taxon>Gordonia</taxon>
    </lineage>
</organism>
<dbReference type="Proteomes" id="UP000063789">
    <property type="component" value="Chromosome"/>
</dbReference>
<name>A0A0N9MP33_9ACTN</name>